<gene>
    <name evidence="7" type="primary">109581417</name>
</gene>
<accession>A0A1X7V1Q3</accession>
<dbReference type="OMA" id="ANEWDSI"/>
<evidence type="ECO:0000256" key="5">
    <source>
        <dbReference type="SAM" id="MobiDB-lite"/>
    </source>
</evidence>
<dbReference type="Proteomes" id="UP000007879">
    <property type="component" value="Unassembled WGS sequence"/>
</dbReference>
<evidence type="ECO:0000313" key="8">
    <source>
        <dbReference type="Proteomes" id="UP000007879"/>
    </source>
</evidence>
<protein>
    <submittedName>
        <fullName evidence="7">Tetraspanin</fullName>
    </submittedName>
</protein>
<evidence type="ECO:0000256" key="6">
    <source>
        <dbReference type="SAM" id="Phobius"/>
    </source>
</evidence>
<proteinExistence type="predicted"/>
<dbReference type="InterPro" id="IPR008952">
    <property type="entry name" value="Tetraspanin_EC2_sf"/>
</dbReference>
<dbReference type="OrthoDB" id="10033535at2759"/>
<keyword evidence="2 6" id="KW-0812">Transmembrane</keyword>
<dbReference type="GO" id="GO:0005886">
    <property type="term" value="C:plasma membrane"/>
    <property type="evidence" value="ECO:0007669"/>
    <property type="project" value="TreeGrafter"/>
</dbReference>
<keyword evidence="3 6" id="KW-1133">Transmembrane helix</keyword>
<evidence type="ECO:0000313" key="7">
    <source>
        <dbReference type="EnsemblMetazoa" id="Aqu2.1.33948_001"/>
    </source>
</evidence>
<dbReference type="PANTHER" id="PTHR19282:SF534">
    <property type="entry name" value="TETRASPANIN FAMILY-RELATED"/>
    <property type="match status" value="1"/>
</dbReference>
<evidence type="ECO:0000256" key="4">
    <source>
        <dbReference type="ARBA" id="ARBA00023136"/>
    </source>
</evidence>
<feature type="transmembrane region" description="Helical" evidence="6">
    <location>
        <begin position="58"/>
        <end position="78"/>
    </location>
</feature>
<evidence type="ECO:0000256" key="3">
    <source>
        <dbReference type="ARBA" id="ARBA00022989"/>
    </source>
</evidence>
<comment type="subcellular location">
    <subcellularLocation>
        <location evidence="1">Membrane</location>
        <topology evidence="1">Multi-pass membrane protein</topology>
    </subcellularLocation>
</comment>
<reference evidence="8" key="1">
    <citation type="journal article" date="2010" name="Nature">
        <title>The Amphimedon queenslandica genome and the evolution of animal complexity.</title>
        <authorList>
            <person name="Srivastava M."/>
            <person name="Simakov O."/>
            <person name="Chapman J."/>
            <person name="Fahey B."/>
            <person name="Gauthier M.E."/>
            <person name="Mitros T."/>
            <person name="Richards G.S."/>
            <person name="Conaco C."/>
            <person name="Dacre M."/>
            <person name="Hellsten U."/>
            <person name="Larroux C."/>
            <person name="Putnam N.H."/>
            <person name="Stanke M."/>
            <person name="Adamska M."/>
            <person name="Darling A."/>
            <person name="Degnan S.M."/>
            <person name="Oakley T.H."/>
            <person name="Plachetzki D.C."/>
            <person name="Zhai Y."/>
            <person name="Adamski M."/>
            <person name="Calcino A."/>
            <person name="Cummins S.F."/>
            <person name="Goodstein D.M."/>
            <person name="Harris C."/>
            <person name="Jackson D.J."/>
            <person name="Leys S.P."/>
            <person name="Shu S."/>
            <person name="Woodcroft B.J."/>
            <person name="Vervoort M."/>
            <person name="Kosik K.S."/>
            <person name="Manning G."/>
            <person name="Degnan B.M."/>
            <person name="Rokhsar D.S."/>
        </authorList>
    </citation>
    <scope>NUCLEOTIDE SEQUENCE [LARGE SCALE GENOMIC DNA]</scope>
</reference>
<evidence type="ECO:0000256" key="1">
    <source>
        <dbReference type="ARBA" id="ARBA00004141"/>
    </source>
</evidence>
<feature type="transmembrane region" description="Helical" evidence="6">
    <location>
        <begin position="12"/>
        <end position="38"/>
    </location>
</feature>
<organism evidence="7">
    <name type="scientific">Amphimedon queenslandica</name>
    <name type="common">Sponge</name>
    <dbReference type="NCBI Taxonomy" id="400682"/>
    <lineage>
        <taxon>Eukaryota</taxon>
        <taxon>Metazoa</taxon>
        <taxon>Porifera</taxon>
        <taxon>Demospongiae</taxon>
        <taxon>Heteroscleromorpha</taxon>
        <taxon>Haplosclerida</taxon>
        <taxon>Niphatidae</taxon>
        <taxon>Amphimedon</taxon>
    </lineage>
</organism>
<dbReference type="AlphaFoldDB" id="A0A1X7V1Q3"/>
<feature type="transmembrane region" description="Helical" evidence="6">
    <location>
        <begin position="255"/>
        <end position="286"/>
    </location>
</feature>
<dbReference type="InterPro" id="IPR018499">
    <property type="entry name" value="Tetraspanin/Peripherin"/>
</dbReference>
<dbReference type="EnsemblMetazoa" id="Aqu2.1.33948_001">
    <property type="protein sequence ID" value="Aqu2.1.33948_001"/>
    <property type="gene ID" value="Aqu2.1.33948"/>
</dbReference>
<evidence type="ECO:0000256" key="2">
    <source>
        <dbReference type="ARBA" id="ARBA00022692"/>
    </source>
</evidence>
<dbReference type="Pfam" id="PF00335">
    <property type="entry name" value="Tetraspanin"/>
    <property type="match status" value="1"/>
</dbReference>
<dbReference type="eggNOG" id="KOG3882">
    <property type="taxonomic scope" value="Eukaryota"/>
</dbReference>
<dbReference type="Gene3D" id="1.10.1450.10">
    <property type="entry name" value="Tetraspanin"/>
    <property type="match status" value="1"/>
</dbReference>
<reference evidence="7" key="2">
    <citation type="submission" date="2017-05" db="UniProtKB">
        <authorList>
            <consortium name="EnsemblMetazoa"/>
        </authorList>
    </citation>
    <scope>IDENTIFICATION</scope>
</reference>
<dbReference type="PRINTS" id="PR00259">
    <property type="entry name" value="TMFOUR"/>
</dbReference>
<keyword evidence="4 6" id="KW-0472">Membrane</keyword>
<dbReference type="KEGG" id="aqu:109581417"/>
<dbReference type="EnsemblMetazoa" id="XM_019995512.1">
    <property type="protein sequence ID" value="XP_019851071.1"/>
    <property type="gene ID" value="LOC109581417"/>
</dbReference>
<keyword evidence="8" id="KW-1185">Reference proteome</keyword>
<dbReference type="PANTHER" id="PTHR19282">
    <property type="entry name" value="TETRASPANIN"/>
    <property type="match status" value="1"/>
</dbReference>
<feature type="transmembrane region" description="Helical" evidence="6">
    <location>
        <begin position="85"/>
        <end position="109"/>
    </location>
</feature>
<feature type="region of interest" description="Disordered" evidence="5">
    <location>
        <begin position="310"/>
        <end position="332"/>
    </location>
</feature>
<dbReference type="CDD" id="cd03127">
    <property type="entry name" value="tetraspanin_LEL"/>
    <property type="match status" value="1"/>
</dbReference>
<dbReference type="InParanoid" id="A0A1X7V1Q3"/>
<sequence>MSDPVKCCSVFAKVVLILLNIFYLILGLCLSGAGIYALTNIEHFNNVVGSDFKIEAGILVGVGIITILTAVLGITAAAASLWPLLILYCFLILLLIGIQVGAGVTAFVYKDEVKDRVTAQIIKFMRNYTTNQSSPVYNEDGNEVLDFIQENFRCCGFQFGFYDWMLVNIGYVLSHASLPESCYCHDDNDAIITQNTTECSVYPPYTLPVVPSNLHLPAGVTIPPNIASFIGFNVTLSIWRRNCQEAVVSYLKHNLIAFGAVAVTVAAAQILTFFFSCGLVVCVLVANKRKRHALHVQELAYTQMESYPDDNDSFTSSTNTLEGGDSQYKRFD</sequence>
<name>A0A1X7V1Q3_AMPQE</name>
<dbReference type="SUPFAM" id="SSF48652">
    <property type="entry name" value="Tetraspanin"/>
    <property type="match status" value="1"/>
</dbReference>